<protein>
    <submittedName>
        <fullName evidence="1">Uncharacterized protein</fullName>
    </submittedName>
</protein>
<organism evidence="1 2">
    <name type="scientific">Penicillium thymicola</name>
    <dbReference type="NCBI Taxonomy" id="293382"/>
    <lineage>
        <taxon>Eukaryota</taxon>
        <taxon>Fungi</taxon>
        <taxon>Dikarya</taxon>
        <taxon>Ascomycota</taxon>
        <taxon>Pezizomycotina</taxon>
        <taxon>Eurotiomycetes</taxon>
        <taxon>Eurotiomycetidae</taxon>
        <taxon>Eurotiales</taxon>
        <taxon>Aspergillaceae</taxon>
        <taxon>Penicillium</taxon>
    </lineage>
</organism>
<reference evidence="1" key="2">
    <citation type="journal article" date="2016" name="Fungal Biol.">
        <title>Ochratoxin A production by Penicillium thymicola.</title>
        <authorList>
            <person name="Nguyen H.D.T."/>
            <person name="McMullin D.R."/>
            <person name="Ponomareva E."/>
            <person name="Riley R."/>
            <person name="Pomraning K.R."/>
            <person name="Baker S.E."/>
            <person name="Seifert K.A."/>
        </authorList>
    </citation>
    <scope>NUCLEOTIDE SEQUENCE</scope>
    <source>
        <strain evidence="1">DAOM 180753</strain>
    </source>
</reference>
<evidence type="ECO:0000313" key="1">
    <source>
        <dbReference type="EMBL" id="KAJ9492884.1"/>
    </source>
</evidence>
<proteinExistence type="predicted"/>
<dbReference type="EMBL" id="LACB01000005">
    <property type="protein sequence ID" value="KAJ9492884.1"/>
    <property type="molecule type" value="Genomic_DNA"/>
</dbReference>
<accession>A0AAI9XDT1</accession>
<dbReference type="AlphaFoldDB" id="A0AAI9XDT1"/>
<dbReference type="Proteomes" id="UP001227192">
    <property type="component" value="Unassembled WGS sequence"/>
</dbReference>
<keyword evidence="2" id="KW-1185">Reference proteome</keyword>
<name>A0AAI9XDT1_PENTH</name>
<gene>
    <name evidence="1" type="ORF">VN97_g336</name>
</gene>
<comment type="caution">
    <text evidence="1">The sequence shown here is derived from an EMBL/GenBank/DDBJ whole genome shotgun (WGS) entry which is preliminary data.</text>
</comment>
<reference evidence="1" key="1">
    <citation type="submission" date="2015-06" db="EMBL/GenBank/DDBJ databases">
        <authorList>
            <person name="Nguyen H."/>
        </authorList>
    </citation>
    <scope>NUCLEOTIDE SEQUENCE</scope>
    <source>
        <strain evidence="1">DAOM 180753</strain>
    </source>
</reference>
<sequence>MLKEIGLLLGQEVCYLSGESILFSSINDNGYVGNDQVLGRKEPWNCWGEPACNHGSAPAVSGRSNDIIITHWASGRSPVPPWRSNAS</sequence>
<evidence type="ECO:0000313" key="2">
    <source>
        <dbReference type="Proteomes" id="UP001227192"/>
    </source>
</evidence>